<organism evidence="5 6">
    <name type="scientific">Stenotrophomonas capsici</name>
    <dbReference type="NCBI Taxonomy" id="3110230"/>
    <lineage>
        <taxon>Bacteria</taxon>
        <taxon>Pseudomonadati</taxon>
        <taxon>Pseudomonadota</taxon>
        <taxon>Gammaproteobacteria</taxon>
        <taxon>Lysobacterales</taxon>
        <taxon>Lysobacteraceae</taxon>
        <taxon>Stenotrophomonas</taxon>
    </lineage>
</organism>
<dbReference type="SUPFAM" id="SSF46785">
    <property type="entry name" value="Winged helix' DNA-binding domain"/>
    <property type="match status" value="1"/>
</dbReference>
<dbReference type="InterPro" id="IPR036390">
    <property type="entry name" value="WH_DNA-bd_sf"/>
</dbReference>
<dbReference type="PRINTS" id="PR00598">
    <property type="entry name" value="HTHMARR"/>
</dbReference>
<evidence type="ECO:0000256" key="3">
    <source>
        <dbReference type="ARBA" id="ARBA00023163"/>
    </source>
</evidence>
<dbReference type="Proteomes" id="UP001301653">
    <property type="component" value="Unassembled WGS sequence"/>
</dbReference>
<evidence type="ECO:0000259" key="4">
    <source>
        <dbReference type="PROSITE" id="PS50995"/>
    </source>
</evidence>
<proteinExistence type="predicted"/>
<dbReference type="Gene3D" id="1.10.10.10">
    <property type="entry name" value="Winged helix-like DNA-binding domain superfamily/Winged helix DNA-binding domain"/>
    <property type="match status" value="1"/>
</dbReference>
<dbReference type="InterPro" id="IPR036388">
    <property type="entry name" value="WH-like_DNA-bd_sf"/>
</dbReference>
<evidence type="ECO:0000313" key="5">
    <source>
        <dbReference type="EMBL" id="MEA5669315.1"/>
    </source>
</evidence>
<sequence length="164" mass="18379">MSSFDPTEIRIDATCNRWPGFPREPAVLVRLVKGIYKSVHDHANAVLRDFELCHAEYNVLMMLYGTPDRPVSPSELAGAATEKSANITRLTDLLCRKGLLERIPHPEDRRKLDLRLTHEGVACVERMLPAMSGLLLQQVEGLNEAEQHQLEALLKKMLAGIDAI</sequence>
<dbReference type="Pfam" id="PF01047">
    <property type="entry name" value="MarR"/>
    <property type="match status" value="1"/>
</dbReference>
<name>A0ABU5VB93_9GAMM</name>
<dbReference type="SMART" id="SM00347">
    <property type="entry name" value="HTH_MARR"/>
    <property type="match status" value="1"/>
</dbReference>
<dbReference type="InterPro" id="IPR000835">
    <property type="entry name" value="HTH_MarR-typ"/>
</dbReference>
<dbReference type="RefSeq" id="WP_323439574.1">
    <property type="nucleotide sequence ID" value="NZ_JAYFUH010000249.1"/>
</dbReference>
<keyword evidence="6" id="KW-1185">Reference proteome</keyword>
<comment type="caution">
    <text evidence="5">The sequence shown here is derived from an EMBL/GenBank/DDBJ whole genome shotgun (WGS) entry which is preliminary data.</text>
</comment>
<keyword evidence="2" id="KW-0238">DNA-binding</keyword>
<dbReference type="PANTHER" id="PTHR42756:SF1">
    <property type="entry name" value="TRANSCRIPTIONAL REPRESSOR OF EMRAB OPERON"/>
    <property type="match status" value="1"/>
</dbReference>
<keyword evidence="3" id="KW-0804">Transcription</keyword>
<protein>
    <submittedName>
        <fullName evidence="5">MarR family transcriptional regulator</fullName>
    </submittedName>
</protein>
<dbReference type="PANTHER" id="PTHR42756">
    <property type="entry name" value="TRANSCRIPTIONAL REGULATOR, MARR"/>
    <property type="match status" value="1"/>
</dbReference>
<dbReference type="EMBL" id="JAYFUH010000249">
    <property type="protein sequence ID" value="MEA5669315.1"/>
    <property type="molecule type" value="Genomic_DNA"/>
</dbReference>
<evidence type="ECO:0000256" key="1">
    <source>
        <dbReference type="ARBA" id="ARBA00023015"/>
    </source>
</evidence>
<accession>A0ABU5VB93</accession>
<reference evidence="5 6" key="1">
    <citation type="submission" date="2023-12" db="EMBL/GenBank/DDBJ databases">
        <title>Stenotrophomonas guangdongensis sp. nov., isolated from wilted pepper plants (Capsicum annuum).</title>
        <authorList>
            <person name="Qiu M."/>
            <person name="Li Y."/>
            <person name="Liu Q."/>
            <person name="Zhang X."/>
            <person name="Huang Y."/>
            <person name="Guo R."/>
            <person name="Hu M."/>
            <person name="Zhou J."/>
            <person name="Zhou X."/>
        </authorList>
    </citation>
    <scope>NUCLEOTIDE SEQUENCE [LARGE SCALE GENOMIC DNA]</scope>
    <source>
        <strain evidence="5 6">MH1</strain>
    </source>
</reference>
<evidence type="ECO:0000256" key="2">
    <source>
        <dbReference type="ARBA" id="ARBA00023125"/>
    </source>
</evidence>
<evidence type="ECO:0000313" key="6">
    <source>
        <dbReference type="Proteomes" id="UP001301653"/>
    </source>
</evidence>
<feature type="domain" description="HTH marR-type" evidence="4">
    <location>
        <begin position="25"/>
        <end position="159"/>
    </location>
</feature>
<gene>
    <name evidence="5" type="ORF">VA603_17410</name>
</gene>
<keyword evidence="1" id="KW-0805">Transcription regulation</keyword>
<dbReference type="PROSITE" id="PS50995">
    <property type="entry name" value="HTH_MARR_2"/>
    <property type="match status" value="1"/>
</dbReference>